<evidence type="ECO:0000313" key="2">
    <source>
        <dbReference type="Proteomes" id="UP001310594"/>
    </source>
</evidence>
<proteinExistence type="predicted"/>
<protein>
    <submittedName>
        <fullName evidence="1">Uncharacterized protein</fullName>
    </submittedName>
</protein>
<reference evidence="1" key="1">
    <citation type="submission" date="2023-08" db="EMBL/GenBank/DDBJ databases">
        <title>Black Yeasts Isolated from many extreme environments.</title>
        <authorList>
            <person name="Coleine C."/>
            <person name="Stajich J.E."/>
            <person name="Selbmann L."/>
        </authorList>
    </citation>
    <scope>NUCLEOTIDE SEQUENCE</scope>
    <source>
        <strain evidence="1">CCFEE 5810</strain>
    </source>
</reference>
<dbReference type="Proteomes" id="UP001310594">
    <property type="component" value="Unassembled WGS sequence"/>
</dbReference>
<evidence type="ECO:0000313" key="1">
    <source>
        <dbReference type="EMBL" id="KAK5695527.1"/>
    </source>
</evidence>
<sequence length="199" mass="22931">MDMKDILLAQRVNTSFASTIANSKPLQQALFFKPLELPDNTPIPNTLLFRQSTLQRLPLFLNGSEEKRIAGHRKDGGDRLIMKSYKSGMSRNNDETWQKYVHLTMNFISDPRQKPDGECSILPSGSWERMYLSQPPCPIICEVVIPRKADDKIICDYYEMKDTVCMQACTAKGWLDVLSEQPLEFWRDQEPRERMARAG</sequence>
<comment type="caution">
    <text evidence="1">The sequence shown here is derived from an EMBL/GenBank/DDBJ whole genome shotgun (WGS) entry which is preliminary data.</text>
</comment>
<dbReference type="AlphaFoldDB" id="A0AAN7W178"/>
<gene>
    <name evidence="1" type="ORF">LTR97_009037</name>
</gene>
<accession>A0AAN7W178</accession>
<dbReference type="EMBL" id="JAVRQU010000014">
    <property type="protein sequence ID" value="KAK5695527.1"/>
    <property type="molecule type" value="Genomic_DNA"/>
</dbReference>
<organism evidence="1 2">
    <name type="scientific">Elasticomyces elasticus</name>
    <dbReference type="NCBI Taxonomy" id="574655"/>
    <lineage>
        <taxon>Eukaryota</taxon>
        <taxon>Fungi</taxon>
        <taxon>Dikarya</taxon>
        <taxon>Ascomycota</taxon>
        <taxon>Pezizomycotina</taxon>
        <taxon>Dothideomycetes</taxon>
        <taxon>Dothideomycetidae</taxon>
        <taxon>Mycosphaerellales</taxon>
        <taxon>Teratosphaeriaceae</taxon>
        <taxon>Elasticomyces</taxon>
    </lineage>
</organism>
<name>A0AAN7W178_9PEZI</name>